<dbReference type="Proteomes" id="UP000076154">
    <property type="component" value="Unassembled WGS sequence"/>
</dbReference>
<gene>
    <name evidence="1" type="ORF">Hypma_015653</name>
</gene>
<evidence type="ECO:0000313" key="2">
    <source>
        <dbReference type="Proteomes" id="UP000076154"/>
    </source>
</evidence>
<evidence type="ECO:0000313" key="1">
    <source>
        <dbReference type="EMBL" id="RDB28786.1"/>
    </source>
</evidence>
<keyword evidence="2" id="KW-1185">Reference proteome</keyword>
<organism evidence="1 2">
    <name type="scientific">Hypsizygus marmoreus</name>
    <name type="common">White beech mushroom</name>
    <name type="synonym">Agaricus marmoreus</name>
    <dbReference type="NCBI Taxonomy" id="39966"/>
    <lineage>
        <taxon>Eukaryota</taxon>
        <taxon>Fungi</taxon>
        <taxon>Dikarya</taxon>
        <taxon>Basidiomycota</taxon>
        <taxon>Agaricomycotina</taxon>
        <taxon>Agaricomycetes</taxon>
        <taxon>Agaricomycetidae</taxon>
        <taxon>Agaricales</taxon>
        <taxon>Tricholomatineae</taxon>
        <taxon>Lyophyllaceae</taxon>
        <taxon>Hypsizygus</taxon>
    </lineage>
</organism>
<comment type="caution">
    <text evidence="1">The sequence shown here is derived from an EMBL/GenBank/DDBJ whole genome shotgun (WGS) entry which is preliminary data.</text>
</comment>
<protein>
    <submittedName>
        <fullName evidence="1">Uncharacterized protein</fullName>
    </submittedName>
</protein>
<sequence>MDRPLTSRIVFPPEPKVERRDSLTCRRIWAPEPLPYLDLATSNSREKIPKPRGELGRPGRGGYILRQVLGWDETFYKTVQNSVSKQVRSDLPFLPFTEQNATKIQETCLKQFSDAESNVNCSGLAAPDENLDARNQCRPLGASTESDIRGIGAIPIVTWIDDPFRRPLQRGSERHQPIPEEKNLLALLRDKKCPLPLLYLPVISSQEGTFLFFETHNADPWITITGGDGFRVEVCVLSTDVAPWIGAFGLVLDFELSKVRARRVIEDDIILISEFW</sequence>
<dbReference type="InParanoid" id="A0A369KCX5"/>
<name>A0A369KCX5_HYPMA</name>
<accession>A0A369KCX5</accession>
<dbReference type="AlphaFoldDB" id="A0A369KCX5"/>
<proteinExistence type="predicted"/>
<dbReference type="EMBL" id="LUEZ02000010">
    <property type="protein sequence ID" value="RDB28786.1"/>
    <property type="molecule type" value="Genomic_DNA"/>
</dbReference>
<reference evidence="1" key="1">
    <citation type="submission" date="2018-04" db="EMBL/GenBank/DDBJ databases">
        <title>Whole genome sequencing of Hypsizygus marmoreus.</title>
        <authorList>
            <person name="Choi I.-G."/>
            <person name="Min B."/>
            <person name="Kim J.-G."/>
            <person name="Kim S."/>
            <person name="Oh Y.-L."/>
            <person name="Kong W.-S."/>
            <person name="Park H."/>
            <person name="Jeong J."/>
            <person name="Song E.-S."/>
        </authorList>
    </citation>
    <scope>NUCLEOTIDE SEQUENCE [LARGE SCALE GENOMIC DNA]</scope>
    <source>
        <strain evidence="1">51987-8</strain>
    </source>
</reference>
<dbReference type="STRING" id="39966.A0A369KCX5"/>